<dbReference type="PROSITE" id="PS50126">
    <property type="entry name" value="S1"/>
    <property type="match status" value="4"/>
</dbReference>
<feature type="compositionally biased region" description="Basic residues" evidence="5">
    <location>
        <begin position="226"/>
        <end position="238"/>
    </location>
</feature>
<evidence type="ECO:0000256" key="3">
    <source>
        <dbReference type="ARBA" id="ARBA00022737"/>
    </source>
</evidence>
<evidence type="ECO:0000313" key="7">
    <source>
        <dbReference type="EMBL" id="ROT65001.1"/>
    </source>
</evidence>
<dbReference type="InterPro" id="IPR045209">
    <property type="entry name" value="Rrp5"/>
</dbReference>
<feature type="compositionally biased region" description="Basic and acidic residues" evidence="5">
    <location>
        <begin position="66"/>
        <end position="93"/>
    </location>
</feature>
<name>A0A423SLE6_PENVA</name>
<keyword evidence="8" id="KW-1185">Reference proteome</keyword>
<comment type="caution">
    <text evidence="7">The sequence shown here is derived from an EMBL/GenBank/DDBJ whole genome shotgun (WGS) entry which is preliminary data.</text>
</comment>
<feature type="compositionally biased region" description="Acidic residues" evidence="5">
    <location>
        <begin position="1006"/>
        <end position="1015"/>
    </location>
</feature>
<organism evidence="7 8">
    <name type="scientific">Penaeus vannamei</name>
    <name type="common">Whiteleg shrimp</name>
    <name type="synonym">Litopenaeus vannamei</name>
    <dbReference type="NCBI Taxonomy" id="6689"/>
    <lineage>
        <taxon>Eukaryota</taxon>
        <taxon>Metazoa</taxon>
        <taxon>Ecdysozoa</taxon>
        <taxon>Arthropoda</taxon>
        <taxon>Crustacea</taxon>
        <taxon>Multicrustacea</taxon>
        <taxon>Malacostraca</taxon>
        <taxon>Eumalacostraca</taxon>
        <taxon>Eucarida</taxon>
        <taxon>Decapoda</taxon>
        <taxon>Dendrobranchiata</taxon>
        <taxon>Penaeoidea</taxon>
        <taxon>Penaeidae</taxon>
        <taxon>Penaeus</taxon>
    </lineage>
</organism>
<feature type="region of interest" description="Disordered" evidence="5">
    <location>
        <begin position="1"/>
        <end position="339"/>
    </location>
</feature>
<feature type="domain" description="S1 motif" evidence="6">
    <location>
        <begin position="354"/>
        <end position="441"/>
    </location>
</feature>
<feature type="compositionally biased region" description="Basic residues" evidence="5">
    <location>
        <begin position="984"/>
        <end position="995"/>
    </location>
</feature>
<reference evidence="7 8" key="2">
    <citation type="submission" date="2019-01" db="EMBL/GenBank/DDBJ databases">
        <title>The decoding of complex shrimp genome reveals the adaptation for benthos swimmer, frequently molting mechanism and breeding impact on genome.</title>
        <authorList>
            <person name="Sun Y."/>
            <person name="Gao Y."/>
            <person name="Yu Y."/>
        </authorList>
    </citation>
    <scope>NUCLEOTIDE SEQUENCE [LARGE SCALE GENOMIC DNA]</scope>
    <source>
        <tissue evidence="7">Muscle</tissue>
    </source>
</reference>
<evidence type="ECO:0000256" key="1">
    <source>
        <dbReference type="ARBA" id="ARBA00004604"/>
    </source>
</evidence>
<dbReference type="FunFam" id="2.40.50.140:FF:000103">
    <property type="entry name" value="protein RRP5 homolog"/>
    <property type="match status" value="1"/>
</dbReference>
<gene>
    <name evidence="7" type="ORF">C7M84_017055</name>
</gene>
<feature type="compositionally biased region" description="Basic residues" evidence="5">
    <location>
        <begin position="138"/>
        <end position="150"/>
    </location>
</feature>
<dbReference type="PANTHER" id="PTHR23270:SF10">
    <property type="entry name" value="PROTEIN RRP5 HOMOLOG"/>
    <property type="match status" value="1"/>
</dbReference>
<feature type="compositionally biased region" description="Basic and acidic residues" evidence="5">
    <location>
        <begin position="107"/>
        <end position="137"/>
    </location>
</feature>
<dbReference type="EMBL" id="QCYY01003158">
    <property type="protein sequence ID" value="ROT65001.1"/>
    <property type="molecule type" value="Genomic_DNA"/>
</dbReference>
<dbReference type="Proteomes" id="UP000283509">
    <property type="component" value="Unassembled WGS sequence"/>
</dbReference>
<feature type="region of interest" description="Disordered" evidence="5">
    <location>
        <begin position="886"/>
        <end position="1080"/>
    </location>
</feature>
<dbReference type="InterPro" id="IPR003029">
    <property type="entry name" value="S1_domain"/>
</dbReference>
<feature type="compositionally biased region" description="Acidic residues" evidence="5">
    <location>
        <begin position="886"/>
        <end position="896"/>
    </location>
</feature>
<feature type="compositionally biased region" description="Basic and acidic residues" evidence="5">
    <location>
        <begin position="195"/>
        <end position="225"/>
    </location>
</feature>
<dbReference type="InterPro" id="IPR008847">
    <property type="entry name" value="Suf"/>
</dbReference>
<dbReference type="SUPFAM" id="SSF50249">
    <property type="entry name" value="Nucleic acid-binding proteins"/>
    <property type="match status" value="4"/>
</dbReference>
<evidence type="ECO:0000256" key="5">
    <source>
        <dbReference type="SAM" id="MobiDB-lite"/>
    </source>
</evidence>
<evidence type="ECO:0000259" key="6">
    <source>
        <dbReference type="PROSITE" id="PS50126"/>
    </source>
</evidence>
<evidence type="ECO:0000256" key="2">
    <source>
        <dbReference type="ARBA" id="ARBA00022552"/>
    </source>
</evidence>
<feature type="domain" description="S1 motif" evidence="6">
    <location>
        <begin position="811"/>
        <end position="880"/>
    </location>
</feature>
<dbReference type="SMART" id="SM00386">
    <property type="entry name" value="HAT"/>
    <property type="match status" value="3"/>
</dbReference>
<keyword evidence="3" id="KW-0677">Repeat</keyword>
<dbReference type="CDD" id="cd05693">
    <property type="entry name" value="S1_Rrp5_repeat_hs1_sc1"/>
    <property type="match status" value="1"/>
</dbReference>
<reference evidence="7 8" key="1">
    <citation type="submission" date="2018-04" db="EMBL/GenBank/DDBJ databases">
        <authorList>
            <person name="Zhang X."/>
            <person name="Yuan J."/>
            <person name="Li F."/>
            <person name="Xiang J."/>
        </authorList>
    </citation>
    <scope>NUCLEOTIDE SEQUENCE [LARGE SCALE GENOMIC DNA]</scope>
    <source>
        <tissue evidence="7">Muscle</tissue>
    </source>
</reference>
<feature type="compositionally biased region" description="Basic residues" evidence="5">
    <location>
        <begin position="182"/>
        <end position="194"/>
    </location>
</feature>
<feature type="compositionally biased region" description="Basic and acidic residues" evidence="5">
    <location>
        <begin position="996"/>
        <end position="1005"/>
    </location>
</feature>
<feature type="compositionally biased region" description="Low complexity" evidence="5">
    <location>
        <begin position="300"/>
        <end position="312"/>
    </location>
</feature>
<feature type="compositionally biased region" description="Basic and acidic residues" evidence="5">
    <location>
        <begin position="151"/>
        <end position="163"/>
    </location>
</feature>
<sequence length="1364" mass="153538">MGVSVKEQDLLPVKPSIEKSKSKKKKLKSGKGKPTEEPQNIPDVPLVSEDKPSIKKSSGKKKKLKEKLSQEKPCEEHQNVPDEHVPSESEVKPSVKKRRNKKKKLKNGKEELGLEKPSEEHQNVPDEHVPLETEVKASVKKSKGKKKKLKSSKEEMDVEKPSEEPQNLPEEEVPLVSEVKQSAKKSTGKKKKLKSSKEELGLEKPNEEHQNGLDEHVPLEAEVKPSVKKRRGKKKKLKSGKEEHTSEEQNVPDDHGPLVCETKPSDKKSAGEKKKLKSGKEELSQEKSSEELKNVPDEQVPLVSEVSPSVEKSGGKKKKLMNGKAKQGLQTPKKESKHVPDEHVPLLYENITEGQVILGCIQEVQDCELKISLPYRLSGTVSIKKISKAYTELVEKMAEGESQDEEGRPLQDLYRPGQLVVTSVVSTDKIGARRKVNLSLMPQDVNSSLTAPLLEVGFVLPCAVASVENKGFIMDTGIASIRRAFLPHKAVQGAVPHSLQQPSTSSDTVDVGSVMRCKVTKISGGVKDSWDVVLSADPKALSEAILPVASTTNISLMIPGTAVDTTVSKVADYGLNITLAEYEGVVNRIHLKEPFDIIQNYKKGMKIRARVLYTVPAKKVVHFTLQNIYSESSQLDLKEGDIVENAVVFDSRPAGISLKLNDKYRGYCFLKDLPYGHQNPRNVKKAFPVGHKSECSIIRYCYMDRMFIVSLQKKFSYDKIEVGTKLKATVKCCKDRGILVALSKTVSGQIDYLMLDTQEENPEKKYPPGLVLNCRVLYVMPEKKIIKLTNKKGMVNSQLPIISEFDPNLIGTVSEGYIVSITPSGLLVAMYNNVKGFVPKSKATSEKVTSLDAIFTMGQVVKFCIMKVEPEAKRMTLTLSIDEDVEMAEEEEEEKEGETIGEKEETKEKAETADTTKKIDLKEEPENTDEGIVNFENKMENEAGTNDSTEKVEETEKKKGKKRKKEVECSMDTEITESEEGTVKKKKKDKKKRKKNVVDEVKDLELENDTDEEAGVSDTGLTNKKPCLSVGTGFVWDVPDTLADKGQSSESEDEEEDEAKKKKNKKMTKAEREAMAKQEEQRLHELERARLDKDRQPQTAMDYEELLQTSPNSSAVWIQFISFHLESAEMEKAKAVARRALQVINMREEQERLNIWTVILRLEVLYGTPETVQASYREALATNDEQQVHLAMAMVYAENDKIKDASNIYYIMTKKFGQVLDVWIKAGIFFFRNKKFDEARKYMDRALIALEKKYHVELINRFGQLEFKFGEAERGRTMFESLLSNYPKRIDVWSVYVDLLTKNGDIEGARTVLERMTGLKLKIRKMRGIFKKFLDFEKTHGTPQRVQAVKKQVEDFVAAAIGKE</sequence>
<feature type="compositionally biased region" description="Basic and acidic residues" evidence="5">
    <location>
        <begin position="948"/>
        <end position="957"/>
    </location>
</feature>
<dbReference type="Gene3D" id="2.40.50.140">
    <property type="entry name" value="Nucleic acid-binding proteins"/>
    <property type="match status" value="5"/>
</dbReference>
<dbReference type="GO" id="GO:0003723">
    <property type="term" value="F:RNA binding"/>
    <property type="evidence" value="ECO:0007669"/>
    <property type="project" value="TreeGrafter"/>
</dbReference>
<feature type="compositionally biased region" description="Basic and acidic residues" evidence="5">
    <location>
        <begin position="1068"/>
        <end position="1080"/>
    </location>
</feature>
<feature type="compositionally biased region" description="Basic residues" evidence="5">
    <location>
        <begin position="94"/>
        <end position="106"/>
    </location>
</feature>
<dbReference type="OrthoDB" id="412781at2759"/>
<dbReference type="Gene3D" id="1.25.40.10">
    <property type="entry name" value="Tetratricopeptide repeat domain"/>
    <property type="match status" value="1"/>
</dbReference>
<dbReference type="GO" id="GO:0032040">
    <property type="term" value="C:small-subunit processome"/>
    <property type="evidence" value="ECO:0007669"/>
    <property type="project" value="TreeGrafter"/>
</dbReference>
<comment type="subcellular location">
    <subcellularLocation>
        <location evidence="1">Nucleus</location>
        <location evidence="1">Nucleolus</location>
    </subcellularLocation>
</comment>
<feature type="compositionally biased region" description="Acidic residues" evidence="5">
    <location>
        <begin position="969"/>
        <end position="980"/>
    </location>
</feature>
<dbReference type="InterPro" id="IPR048059">
    <property type="entry name" value="Rrp5_S1_rpt_hs1_sc1"/>
</dbReference>
<dbReference type="SMART" id="SM00316">
    <property type="entry name" value="S1"/>
    <property type="match status" value="6"/>
</dbReference>
<feature type="compositionally biased region" description="Basic and acidic residues" evidence="5">
    <location>
        <begin position="263"/>
        <end position="296"/>
    </location>
</feature>
<dbReference type="InterPro" id="IPR011990">
    <property type="entry name" value="TPR-like_helical_dom_sf"/>
</dbReference>
<accession>A0A423SLE6</accession>
<dbReference type="InterPro" id="IPR003107">
    <property type="entry name" value="HAT"/>
</dbReference>
<dbReference type="Pfam" id="PF00575">
    <property type="entry name" value="S1"/>
    <property type="match status" value="1"/>
</dbReference>
<evidence type="ECO:0000256" key="4">
    <source>
        <dbReference type="ARBA" id="ARBA00023242"/>
    </source>
</evidence>
<proteinExistence type="predicted"/>
<evidence type="ECO:0000313" key="8">
    <source>
        <dbReference type="Proteomes" id="UP000283509"/>
    </source>
</evidence>
<keyword evidence="2" id="KW-0698">rRNA processing</keyword>
<feature type="compositionally biased region" description="Basic and acidic residues" evidence="5">
    <location>
        <begin position="897"/>
        <end position="925"/>
    </location>
</feature>
<dbReference type="Pfam" id="PF05843">
    <property type="entry name" value="Suf"/>
    <property type="match status" value="1"/>
</dbReference>
<keyword evidence="4" id="KW-0539">Nucleus</keyword>
<feature type="compositionally biased region" description="Basic residues" evidence="5">
    <location>
        <begin position="21"/>
        <end position="31"/>
    </location>
</feature>
<feature type="compositionally biased region" description="Basic and acidic residues" evidence="5">
    <location>
        <begin position="239"/>
        <end position="256"/>
    </location>
</feature>
<dbReference type="InterPro" id="IPR012340">
    <property type="entry name" value="NA-bd_OB-fold"/>
</dbReference>
<dbReference type="PANTHER" id="PTHR23270">
    <property type="entry name" value="PROGRAMMED CELL DEATH PROTEIN 11 PRE-RRNA PROCESSING PROTEIN RRP5"/>
    <property type="match status" value="1"/>
</dbReference>
<feature type="domain" description="S1 motif" evidence="6">
    <location>
        <begin position="560"/>
        <end position="626"/>
    </location>
</feature>
<dbReference type="STRING" id="6689.A0A423SLE6"/>
<dbReference type="GO" id="GO:0006364">
    <property type="term" value="P:rRNA processing"/>
    <property type="evidence" value="ECO:0007669"/>
    <property type="project" value="UniProtKB-KW"/>
</dbReference>
<feature type="domain" description="S1 motif" evidence="6">
    <location>
        <begin position="723"/>
        <end position="791"/>
    </location>
</feature>
<dbReference type="SUPFAM" id="SSF48452">
    <property type="entry name" value="TPR-like"/>
    <property type="match status" value="2"/>
</dbReference>
<protein>
    <recommendedName>
        <fullName evidence="6">S1 motif domain-containing protein</fullName>
    </recommendedName>
</protein>